<gene>
    <name evidence="1" type="ORF">E2C01_063275</name>
</gene>
<evidence type="ECO:0000313" key="1">
    <source>
        <dbReference type="EMBL" id="MPC69061.1"/>
    </source>
</evidence>
<protein>
    <submittedName>
        <fullName evidence="1">Uncharacterized protein</fullName>
    </submittedName>
</protein>
<reference evidence="1 2" key="1">
    <citation type="submission" date="2019-05" db="EMBL/GenBank/DDBJ databases">
        <title>Another draft genome of Portunus trituberculatus and its Hox gene families provides insights of decapod evolution.</title>
        <authorList>
            <person name="Jeong J.-H."/>
            <person name="Song I."/>
            <person name="Kim S."/>
            <person name="Choi T."/>
            <person name="Kim D."/>
            <person name="Ryu S."/>
            <person name="Kim W."/>
        </authorList>
    </citation>
    <scope>NUCLEOTIDE SEQUENCE [LARGE SCALE GENOMIC DNA]</scope>
    <source>
        <tissue evidence="1">Muscle</tissue>
    </source>
</reference>
<keyword evidence="2" id="KW-1185">Reference proteome</keyword>
<proteinExistence type="predicted"/>
<organism evidence="1 2">
    <name type="scientific">Portunus trituberculatus</name>
    <name type="common">Swimming crab</name>
    <name type="synonym">Neptunus trituberculatus</name>
    <dbReference type="NCBI Taxonomy" id="210409"/>
    <lineage>
        <taxon>Eukaryota</taxon>
        <taxon>Metazoa</taxon>
        <taxon>Ecdysozoa</taxon>
        <taxon>Arthropoda</taxon>
        <taxon>Crustacea</taxon>
        <taxon>Multicrustacea</taxon>
        <taxon>Malacostraca</taxon>
        <taxon>Eumalacostraca</taxon>
        <taxon>Eucarida</taxon>
        <taxon>Decapoda</taxon>
        <taxon>Pleocyemata</taxon>
        <taxon>Brachyura</taxon>
        <taxon>Eubrachyura</taxon>
        <taxon>Portunoidea</taxon>
        <taxon>Portunidae</taxon>
        <taxon>Portuninae</taxon>
        <taxon>Portunus</taxon>
    </lineage>
</organism>
<comment type="caution">
    <text evidence="1">The sequence shown here is derived from an EMBL/GenBank/DDBJ whole genome shotgun (WGS) entry which is preliminary data.</text>
</comment>
<dbReference type="Proteomes" id="UP000324222">
    <property type="component" value="Unassembled WGS sequence"/>
</dbReference>
<dbReference type="AlphaFoldDB" id="A0A5B7H8R5"/>
<accession>A0A5B7H8R5</accession>
<sequence>MNYTVIPPSLTTVSVFTDLSLLRFLATTNFKTHTHTHTRDTVPTRCLRATRREKLQQELEPDLDMCTRGEGAISFGSYRPKKKKKKERWNRVVLKTYDRIKTYAVL</sequence>
<dbReference type="EMBL" id="VSRR010028828">
    <property type="protein sequence ID" value="MPC69061.1"/>
    <property type="molecule type" value="Genomic_DNA"/>
</dbReference>
<name>A0A5B7H8R5_PORTR</name>
<evidence type="ECO:0000313" key="2">
    <source>
        <dbReference type="Proteomes" id="UP000324222"/>
    </source>
</evidence>